<keyword evidence="5" id="KW-0547">Nucleotide-binding</keyword>
<gene>
    <name evidence="12" type="ORF">GUITHDRAFT_68252</name>
</gene>
<evidence type="ECO:0000256" key="9">
    <source>
        <dbReference type="SAM" id="Phobius"/>
    </source>
</evidence>
<dbReference type="PROSITE" id="PS50893">
    <property type="entry name" value="ABC_TRANSPORTER_2"/>
    <property type="match status" value="1"/>
</dbReference>
<dbReference type="CDD" id="cd03223">
    <property type="entry name" value="ABCD_peroxisomal_ALDP"/>
    <property type="match status" value="1"/>
</dbReference>
<dbReference type="GO" id="GO:0140359">
    <property type="term" value="F:ABC-type transporter activity"/>
    <property type="evidence" value="ECO:0007669"/>
    <property type="project" value="InterPro"/>
</dbReference>
<dbReference type="InterPro" id="IPR017871">
    <property type="entry name" value="ABC_transporter-like_CS"/>
</dbReference>
<dbReference type="HOGENOM" id="CLU_007587_6_0_1"/>
<proteinExistence type="inferred from homology"/>
<protein>
    <recommendedName>
        <fullName evidence="13">ABC transporter domain-containing protein</fullName>
    </recommendedName>
</protein>
<comment type="similarity">
    <text evidence="2">Belongs to the ABC transporter superfamily. ABCD family. Peroxisomal fatty acyl CoA transporter (TC 3.A.1.203) subfamily.</text>
</comment>
<keyword evidence="4 9" id="KW-0812">Transmembrane</keyword>
<dbReference type="InterPro" id="IPR036640">
    <property type="entry name" value="ABC1_TM_sf"/>
</dbReference>
<dbReference type="AlphaFoldDB" id="L1JL06"/>
<dbReference type="SMART" id="SM00382">
    <property type="entry name" value="AAA"/>
    <property type="match status" value="1"/>
</dbReference>
<feature type="transmembrane region" description="Helical" evidence="9">
    <location>
        <begin position="92"/>
        <end position="113"/>
    </location>
</feature>
<feature type="transmembrane region" description="Helical" evidence="9">
    <location>
        <begin position="12"/>
        <end position="30"/>
    </location>
</feature>
<dbReference type="GO" id="GO:0016020">
    <property type="term" value="C:membrane"/>
    <property type="evidence" value="ECO:0007669"/>
    <property type="project" value="InterPro"/>
</dbReference>
<dbReference type="InterPro" id="IPR003593">
    <property type="entry name" value="AAA+_ATPase"/>
</dbReference>
<dbReference type="InterPro" id="IPR003439">
    <property type="entry name" value="ABC_transporter-like_ATP-bd"/>
</dbReference>
<dbReference type="PROSITE" id="PS00211">
    <property type="entry name" value="ABC_TRANSPORTER_1"/>
    <property type="match status" value="1"/>
</dbReference>
<organism evidence="12">
    <name type="scientific">Guillardia theta (strain CCMP2712)</name>
    <name type="common">Cryptophyte</name>
    <dbReference type="NCBI Taxonomy" id="905079"/>
    <lineage>
        <taxon>Eukaryota</taxon>
        <taxon>Cryptophyceae</taxon>
        <taxon>Pyrenomonadales</taxon>
        <taxon>Geminigeraceae</taxon>
        <taxon>Guillardia</taxon>
    </lineage>
</organism>
<dbReference type="GO" id="GO:0009507">
    <property type="term" value="C:chloroplast"/>
    <property type="evidence" value="ECO:0007669"/>
    <property type="project" value="UniProtKB-SubCell"/>
</dbReference>
<dbReference type="Pfam" id="PF06472">
    <property type="entry name" value="ABC_membrane_2"/>
    <property type="match status" value="1"/>
</dbReference>
<dbReference type="GO" id="GO:0005524">
    <property type="term" value="F:ATP binding"/>
    <property type="evidence" value="ECO:0007669"/>
    <property type="project" value="UniProtKB-KW"/>
</dbReference>
<reference evidence="12" key="1">
    <citation type="journal article" date="2012" name="Nature">
        <title>Algal genomes reveal evolutionary mosaicism and the fate of nucleomorphs.</title>
        <authorList>
            <consortium name="DOE Joint Genome Institute"/>
            <person name="Curtis B.A."/>
            <person name="Tanifuji G."/>
            <person name="Burki F."/>
            <person name="Gruber A."/>
            <person name="Irimia M."/>
            <person name="Maruyama S."/>
            <person name="Arias M.C."/>
            <person name="Ball S.G."/>
            <person name="Gile G.H."/>
            <person name="Hirakawa Y."/>
            <person name="Hopkins J.F."/>
            <person name="Kuo A."/>
            <person name="Rensing S.A."/>
            <person name="Schmutz J."/>
            <person name="Symeonidi A."/>
            <person name="Elias M."/>
            <person name="Eveleigh R.J."/>
            <person name="Herman E.K."/>
            <person name="Klute M.J."/>
            <person name="Nakayama T."/>
            <person name="Obornik M."/>
            <person name="Reyes-Prieto A."/>
            <person name="Armbrust E.V."/>
            <person name="Aves S.J."/>
            <person name="Beiko R.G."/>
            <person name="Coutinho P."/>
            <person name="Dacks J.B."/>
            <person name="Durnford D.G."/>
            <person name="Fast N.M."/>
            <person name="Green B.R."/>
            <person name="Grisdale C.J."/>
            <person name="Hempel F."/>
            <person name="Henrissat B."/>
            <person name="Hoppner M.P."/>
            <person name="Ishida K."/>
            <person name="Kim E."/>
            <person name="Koreny L."/>
            <person name="Kroth P.G."/>
            <person name="Liu Y."/>
            <person name="Malik S.B."/>
            <person name="Maier U.G."/>
            <person name="McRose D."/>
            <person name="Mock T."/>
            <person name="Neilson J.A."/>
            <person name="Onodera N.T."/>
            <person name="Poole A.M."/>
            <person name="Pritham E.J."/>
            <person name="Richards T.A."/>
            <person name="Rocap G."/>
            <person name="Roy S.W."/>
            <person name="Sarai C."/>
            <person name="Schaack S."/>
            <person name="Shirato S."/>
            <person name="Slamovits C.H."/>
            <person name="Spencer D.F."/>
            <person name="Suzuki S."/>
            <person name="Worden A.Z."/>
            <person name="Zauner S."/>
            <person name="Barry K."/>
            <person name="Bell C."/>
            <person name="Bharti A.K."/>
            <person name="Crow J.A."/>
            <person name="Grimwood J."/>
            <person name="Kramer R."/>
            <person name="Lindquist E."/>
            <person name="Lucas S."/>
            <person name="Salamov A."/>
            <person name="McFadden G.I."/>
            <person name="Lane C.E."/>
            <person name="Keeling P.J."/>
            <person name="Gray M.W."/>
            <person name="Grigoriev I.V."/>
            <person name="Archibald J.M."/>
        </authorList>
    </citation>
    <scope>NUCLEOTIDE SEQUENCE</scope>
    <source>
        <strain evidence="12">CCMP2712</strain>
    </source>
</reference>
<dbReference type="Gene3D" id="3.40.50.300">
    <property type="entry name" value="P-loop containing nucleotide triphosphate hydrolases"/>
    <property type="match status" value="1"/>
</dbReference>
<evidence type="ECO:0000256" key="8">
    <source>
        <dbReference type="ARBA" id="ARBA00023136"/>
    </source>
</evidence>
<evidence type="ECO:0000256" key="7">
    <source>
        <dbReference type="ARBA" id="ARBA00022989"/>
    </source>
</evidence>
<sequence>ALSKKEEGRFWGAVLLYFLIIAVAVPVLALKEWTLQRLALMWREWMTNHLITLYYCNERAFFRLAAEDVLHSIDNPDQRIVSDIESFTKTSLNFMVVFLGAGLQIFSFGAILYNISGKLAVFTILYSILITGAITWLFGKRLTVLNFIQRKCEADLRFNLVRVRENAESIAMYNGGGRELQTSRSFLSALIANNRNVIWCMFGLEMFQNATQYLTGILPAVLVAPQYLAGEVEFGVVKQAQDAFFMLRYSLFVIANRTDEFSSFATGLDRLEALVIAIVGSKQLEQREISMQTFSSSSSPPPSQQAEGQGLVIRSLSVCVPRTVRKLVQDLRVTLEAGESLLIMGPSGAGKTSLLRVLCGLWESGSGSVQLGDPVFFLPQKVYMPMGSLADCICYPHLGVCGSVTDSARLLQLLNEVGLGRLDGQDLGPGENDKEVDWSRRLSPGEQQRLSFARLINYGKVQQVFLDEATSALDTSSEARLYALLPSLCSVFVSVGHRDTLVKYHSHILLLHVG</sequence>
<dbReference type="OrthoDB" id="422637at2759"/>
<dbReference type="PANTHER" id="PTHR11384:SF55">
    <property type="entry name" value="ATP-BINDING CASSETTE TRANSPORTER"/>
    <property type="match status" value="1"/>
</dbReference>
<dbReference type="SUPFAM" id="SSF90123">
    <property type="entry name" value="ABC transporter transmembrane region"/>
    <property type="match status" value="1"/>
</dbReference>
<accession>L1JL06</accession>
<feature type="domain" description="ABC transporter" evidence="10">
    <location>
        <begin position="313"/>
        <end position="514"/>
    </location>
</feature>
<feature type="transmembrane region" description="Helical" evidence="9">
    <location>
        <begin position="119"/>
        <end position="139"/>
    </location>
</feature>
<dbReference type="Pfam" id="PF00005">
    <property type="entry name" value="ABC_tran"/>
    <property type="match status" value="1"/>
</dbReference>
<dbReference type="RefSeq" id="XP_005836168.1">
    <property type="nucleotide sequence ID" value="XM_005836111.1"/>
</dbReference>
<evidence type="ECO:0000259" key="10">
    <source>
        <dbReference type="PROSITE" id="PS50893"/>
    </source>
</evidence>
<dbReference type="Gene3D" id="1.20.1560.10">
    <property type="entry name" value="ABC transporter type 1, transmembrane domain"/>
    <property type="match status" value="1"/>
</dbReference>
<evidence type="ECO:0000259" key="11">
    <source>
        <dbReference type="PROSITE" id="PS50929"/>
    </source>
</evidence>
<dbReference type="GO" id="GO:0016887">
    <property type="term" value="F:ATP hydrolysis activity"/>
    <property type="evidence" value="ECO:0007669"/>
    <property type="project" value="InterPro"/>
</dbReference>
<dbReference type="EMBL" id="JH992983">
    <property type="protein sequence ID" value="EKX49188.1"/>
    <property type="molecule type" value="Genomic_DNA"/>
</dbReference>
<dbReference type="PANTHER" id="PTHR11384">
    <property type="entry name" value="ATP-BINDING CASSETTE, SUB-FAMILY D MEMBER"/>
    <property type="match status" value="1"/>
</dbReference>
<keyword evidence="3" id="KW-0813">Transport</keyword>
<keyword evidence="7 9" id="KW-1133">Transmembrane helix</keyword>
<dbReference type="eggNOG" id="KOG0060">
    <property type="taxonomic scope" value="Eukaryota"/>
</dbReference>
<evidence type="ECO:0000256" key="6">
    <source>
        <dbReference type="ARBA" id="ARBA00022840"/>
    </source>
</evidence>
<dbReference type="InterPro" id="IPR027417">
    <property type="entry name" value="P-loop_NTPase"/>
</dbReference>
<evidence type="ECO:0000313" key="12">
    <source>
        <dbReference type="EMBL" id="EKX49188.1"/>
    </source>
</evidence>
<dbReference type="STRING" id="905079.L1JL06"/>
<dbReference type="InterPro" id="IPR011527">
    <property type="entry name" value="ABC1_TM_dom"/>
</dbReference>
<keyword evidence="8 9" id="KW-0472">Membrane</keyword>
<evidence type="ECO:0008006" key="13">
    <source>
        <dbReference type="Google" id="ProtNLM"/>
    </source>
</evidence>
<dbReference type="SUPFAM" id="SSF52540">
    <property type="entry name" value="P-loop containing nucleoside triphosphate hydrolases"/>
    <property type="match status" value="1"/>
</dbReference>
<evidence type="ECO:0000256" key="2">
    <source>
        <dbReference type="ARBA" id="ARBA00008575"/>
    </source>
</evidence>
<comment type="subcellular location">
    <subcellularLocation>
        <location evidence="1">Plastid</location>
        <location evidence="1">Chloroplast</location>
    </subcellularLocation>
</comment>
<evidence type="ECO:0000256" key="3">
    <source>
        <dbReference type="ARBA" id="ARBA00022448"/>
    </source>
</evidence>
<dbReference type="KEGG" id="gtt:GUITHDRAFT_68252"/>
<evidence type="ECO:0000256" key="4">
    <source>
        <dbReference type="ARBA" id="ARBA00022692"/>
    </source>
</evidence>
<feature type="domain" description="ABC transmembrane type-1" evidence="11">
    <location>
        <begin position="1"/>
        <end position="263"/>
    </location>
</feature>
<dbReference type="PROSITE" id="PS50929">
    <property type="entry name" value="ABC_TM1F"/>
    <property type="match status" value="1"/>
</dbReference>
<feature type="non-terminal residue" evidence="12">
    <location>
        <position position="514"/>
    </location>
</feature>
<dbReference type="GeneID" id="17305859"/>
<keyword evidence="6" id="KW-0067">ATP-binding</keyword>
<evidence type="ECO:0000256" key="1">
    <source>
        <dbReference type="ARBA" id="ARBA00004229"/>
    </source>
</evidence>
<name>L1JL06_GUITC</name>
<dbReference type="PaxDb" id="55529-EKX49188"/>
<dbReference type="InterPro" id="IPR050835">
    <property type="entry name" value="ABC_transporter_sub-D"/>
</dbReference>
<evidence type="ECO:0000256" key="5">
    <source>
        <dbReference type="ARBA" id="ARBA00022741"/>
    </source>
</evidence>